<evidence type="ECO:0000259" key="2">
    <source>
        <dbReference type="PROSITE" id="PS50106"/>
    </source>
</evidence>
<dbReference type="InterPro" id="IPR001478">
    <property type="entry name" value="PDZ"/>
</dbReference>
<evidence type="ECO:0000313" key="3">
    <source>
        <dbReference type="EMBL" id="KAK3594506.1"/>
    </source>
</evidence>
<dbReference type="SMART" id="SM00228">
    <property type="entry name" value="PDZ"/>
    <property type="match status" value="1"/>
</dbReference>
<dbReference type="Gene3D" id="1.20.900.10">
    <property type="entry name" value="Dbl homology (DH) domain"/>
    <property type="match status" value="1"/>
</dbReference>
<dbReference type="AlphaFoldDB" id="A0AAE0SMN2"/>
<evidence type="ECO:0000256" key="1">
    <source>
        <dbReference type="SAM" id="MobiDB-lite"/>
    </source>
</evidence>
<dbReference type="Pfam" id="PF00595">
    <property type="entry name" value="PDZ"/>
    <property type="match status" value="1"/>
</dbReference>
<protein>
    <recommendedName>
        <fullName evidence="2">PDZ domain-containing protein</fullName>
    </recommendedName>
</protein>
<dbReference type="InterPro" id="IPR035899">
    <property type="entry name" value="DBL_dom_sf"/>
</dbReference>
<feature type="domain" description="PDZ" evidence="2">
    <location>
        <begin position="106"/>
        <end position="183"/>
    </location>
</feature>
<sequence length="362" mass="40610">MFGRVTHSELTDEDHHKRVMISIWKQDPVTRLNEFGGCTSFGVARLMNPNKAVNGWYYLLTETVGRKKHMQIATKDKLLATINRRASLLPVIPAINKDISGVEQLKLTVHRGRGGFGFTLMESCPVKVGRVDRGSRASETDLREDDAIVRVNGENVSRSTSVSVAKLIKNSGSIVTLDIIRSTSLIVEASLNKSSLKGDQSDEDSGDMSHPTDDCTQSLLRNSINDLKKCCQDAANRLLIIDMDFVQLMYHGLQQYSRPLRHCILSQTQYGTLFRNIEKLVTISEYQIRQLQDAMLLTSCDDTDTSGYSENDMSLSLIGMIYMSKLHLLSQAYTHYAQGTTDANIVLFSLLRSVEFQKFCKI</sequence>
<reference evidence="3" key="1">
    <citation type="journal article" date="2021" name="Genome Biol. Evol.">
        <title>A High-Quality Reference Genome for a Parasitic Bivalve with Doubly Uniparental Inheritance (Bivalvia: Unionida).</title>
        <authorList>
            <person name="Smith C.H."/>
        </authorList>
    </citation>
    <scope>NUCLEOTIDE SEQUENCE</scope>
    <source>
        <strain evidence="3">CHS0354</strain>
    </source>
</reference>
<accession>A0AAE0SMN2</accession>
<dbReference type="PANTHER" id="PTHR46848:SF1">
    <property type="entry name" value="REGULATOR OF G-PROTEIN SIGNALING 3"/>
    <property type="match status" value="1"/>
</dbReference>
<comment type="caution">
    <text evidence="3">The sequence shown here is derived from an EMBL/GenBank/DDBJ whole genome shotgun (WGS) entry which is preliminary data.</text>
</comment>
<feature type="region of interest" description="Disordered" evidence="1">
    <location>
        <begin position="195"/>
        <end position="214"/>
    </location>
</feature>
<dbReference type="Proteomes" id="UP001195483">
    <property type="component" value="Unassembled WGS sequence"/>
</dbReference>
<evidence type="ECO:0000313" key="4">
    <source>
        <dbReference type="Proteomes" id="UP001195483"/>
    </source>
</evidence>
<dbReference type="Gene3D" id="2.30.42.10">
    <property type="match status" value="1"/>
</dbReference>
<reference evidence="3" key="3">
    <citation type="submission" date="2023-05" db="EMBL/GenBank/DDBJ databases">
        <authorList>
            <person name="Smith C.H."/>
        </authorList>
    </citation>
    <scope>NUCLEOTIDE SEQUENCE</scope>
    <source>
        <strain evidence="3">CHS0354</strain>
        <tissue evidence="3">Mantle</tissue>
    </source>
</reference>
<gene>
    <name evidence="3" type="ORF">CHS0354_007144</name>
</gene>
<dbReference type="InterPro" id="IPR036034">
    <property type="entry name" value="PDZ_sf"/>
</dbReference>
<dbReference type="SUPFAM" id="SSF50156">
    <property type="entry name" value="PDZ domain-like"/>
    <property type="match status" value="1"/>
</dbReference>
<keyword evidence="4" id="KW-1185">Reference proteome</keyword>
<name>A0AAE0SMN2_9BIVA</name>
<organism evidence="3 4">
    <name type="scientific">Potamilus streckersoni</name>
    <dbReference type="NCBI Taxonomy" id="2493646"/>
    <lineage>
        <taxon>Eukaryota</taxon>
        <taxon>Metazoa</taxon>
        <taxon>Spiralia</taxon>
        <taxon>Lophotrochozoa</taxon>
        <taxon>Mollusca</taxon>
        <taxon>Bivalvia</taxon>
        <taxon>Autobranchia</taxon>
        <taxon>Heteroconchia</taxon>
        <taxon>Palaeoheterodonta</taxon>
        <taxon>Unionida</taxon>
        <taxon>Unionoidea</taxon>
        <taxon>Unionidae</taxon>
        <taxon>Ambleminae</taxon>
        <taxon>Lampsilini</taxon>
        <taxon>Potamilus</taxon>
    </lineage>
</organism>
<dbReference type="PROSITE" id="PS50106">
    <property type="entry name" value="PDZ"/>
    <property type="match status" value="1"/>
</dbReference>
<dbReference type="GO" id="GO:0005886">
    <property type="term" value="C:plasma membrane"/>
    <property type="evidence" value="ECO:0007669"/>
    <property type="project" value="TreeGrafter"/>
</dbReference>
<dbReference type="Gene3D" id="2.60.40.150">
    <property type="entry name" value="C2 domain"/>
    <property type="match status" value="1"/>
</dbReference>
<dbReference type="PANTHER" id="PTHR46848">
    <property type="entry name" value="REGULATOR OF G-PROTEIN SIGNALING 3"/>
    <property type="match status" value="1"/>
</dbReference>
<dbReference type="SUPFAM" id="SSF48065">
    <property type="entry name" value="DBL homology domain (DH-domain)"/>
    <property type="match status" value="1"/>
</dbReference>
<dbReference type="GO" id="GO:0005634">
    <property type="term" value="C:nucleus"/>
    <property type="evidence" value="ECO:0007669"/>
    <property type="project" value="TreeGrafter"/>
</dbReference>
<dbReference type="EMBL" id="JAEAOA010000482">
    <property type="protein sequence ID" value="KAK3594506.1"/>
    <property type="molecule type" value="Genomic_DNA"/>
</dbReference>
<reference evidence="3" key="2">
    <citation type="journal article" date="2021" name="Genome Biol. Evol.">
        <title>Developing a high-quality reference genome for a parasitic bivalve with doubly uniparental inheritance (Bivalvia: Unionida).</title>
        <authorList>
            <person name="Smith C.H."/>
        </authorList>
    </citation>
    <scope>NUCLEOTIDE SEQUENCE</scope>
    <source>
        <strain evidence="3">CHS0354</strain>
        <tissue evidence="3">Mantle</tissue>
    </source>
</reference>
<dbReference type="InterPro" id="IPR035892">
    <property type="entry name" value="C2_domain_sf"/>
</dbReference>
<proteinExistence type="predicted"/>